<dbReference type="InterPro" id="IPR029045">
    <property type="entry name" value="ClpP/crotonase-like_dom_sf"/>
</dbReference>
<dbReference type="Gene3D" id="3.90.226.10">
    <property type="entry name" value="2-enoyl-CoA Hydratase, Chain A, domain 1"/>
    <property type="match status" value="1"/>
</dbReference>
<dbReference type="EMBL" id="FOFY01000003">
    <property type="protein sequence ID" value="SEQ43621.1"/>
    <property type="molecule type" value="Genomic_DNA"/>
</dbReference>
<gene>
    <name evidence="2" type="ORF">SAMN04488089_103135</name>
</gene>
<dbReference type="AlphaFoldDB" id="A0AAJ4W2U5"/>
<evidence type="ECO:0000313" key="2">
    <source>
        <dbReference type="EMBL" id="SEQ43621.1"/>
    </source>
</evidence>
<feature type="domain" description="Tail specific protease" evidence="1">
    <location>
        <begin position="196"/>
        <end position="462"/>
    </location>
</feature>
<proteinExistence type="predicted"/>
<reference evidence="2 3" key="1">
    <citation type="submission" date="2016-10" db="EMBL/GenBank/DDBJ databases">
        <authorList>
            <person name="Varghese N."/>
            <person name="Submissions S."/>
        </authorList>
    </citation>
    <scope>NUCLEOTIDE SEQUENCE [LARGE SCALE GENOMIC DNA]</scope>
    <source>
        <strain evidence="3">DSM 19823 / KCTC 23066 / CCTCC M 208030 / D25</strain>
    </source>
</reference>
<dbReference type="SMART" id="SM00245">
    <property type="entry name" value="TSPc"/>
    <property type="match status" value="1"/>
</dbReference>
<keyword evidence="3" id="KW-1185">Reference proteome</keyword>
<dbReference type="Pfam" id="PF03572">
    <property type="entry name" value="Peptidase_S41"/>
    <property type="match status" value="1"/>
</dbReference>
<dbReference type="GO" id="GO:0007165">
    <property type="term" value="P:signal transduction"/>
    <property type="evidence" value="ECO:0007669"/>
    <property type="project" value="TreeGrafter"/>
</dbReference>
<name>A0AAJ4W2U5_MYRPR</name>
<dbReference type="GO" id="GO:0006508">
    <property type="term" value="P:proteolysis"/>
    <property type="evidence" value="ECO:0007669"/>
    <property type="project" value="InterPro"/>
</dbReference>
<dbReference type="PANTHER" id="PTHR32060:SF22">
    <property type="entry name" value="CARBOXYL-TERMINAL-PROCESSING PEPTIDASE 3, CHLOROPLASTIC"/>
    <property type="match status" value="1"/>
</dbReference>
<dbReference type="GO" id="GO:0008236">
    <property type="term" value="F:serine-type peptidase activity"/>
    <property type="evidence" value="ECO:0007669"/>
    <property type="project" value="InterPro"/>
</dbReference>
<dbReference type="InterPro" id="IPR005151">
    <property type="entry name" value="Tail-specific_protease"/>
</dbReference>
<protein>
    <submittedName>
        <fullName evidence="2">Peptidase family S41</fullName>
    </submittedName>
</protein>
<sequence length="487" mass="55676">MIKLRGIIVIMVLFLQVFAFGQKKVKDFTKENYLADFDFIVTAIKEQHPNPFRFITEKEFDKKVKELRHTLEKKPILENFVLCNPVTLIRDAHSSIEMDDIIYEDYIKVSNFFPVATSVYDNRVFVNQYTLDIPIGAEIIKVNNISTAELLNKIPNKVDGGVEASSNKNFSNYASLIFPEAKEFIIEYKETVEAAPKTITLKAVNFNDYEYHAQKSVLPLSTVAFSKGIYGYPLDDDTYILKITTFSVSETYAYYILNNVFQDIKDKNIKKLVVDIRDNGGGLLSNIPLFYSFISPEKSFKNIYKYATRVPKVNMKENLLDGNGKLANTADIISQDNFMSQRFDYNEEDQFYYGNSRLDDSYVENYPQDKNAFTGKVVLLSNNNTVSAAAYFAHLFQLNKRGDIVGQETRSCSDFTTAAWFLSYKLPNTESILSLPRSEVFFNAIANKDRTCRGVLPNHTIKADDFQKGLQQAQDAEMNLALELLKK</sequence>
<dbReference type="Proteomes" id="UP000183496">
    <property type="component" value="Unassembled WGS sequence"/>
</dbReference>
<dbReference type="RefSeq" id="WP_041889561.1">
    <property type="nucleotide sequence ID" value="NZ_CP010817.1"/>
</dbReference>
<dbReference type="GO" id="GO:0004175">
    <property type="term" value="F:endopeptidase activity"/>
    <property type="evidence" value="ECO:0007669"/>
    <property type="project" value="TreeGrafter"/>
</dbReference>
<accession>A0AAJ4W2U5</accession>
<dbReference type="PANTHER" id="PTHR32060">
    <property type="entry name" value="TAIL-SPECIFIC PROTEASE"/>
    <property type="match status" value="1"/>
</dbReference>
<comment type="caution">
    <text evidence="2">The sequence shown here is derived from an EMBL/GenBank/DDBJ whole genome shotgun (WGS) entry which is preliminary data.</text>
</comment>
<organism evidence="2 3">
    <name type="scientific">Myroides profundi</name>
    <dbReference type="NCBI Taxonomy" id="480520"/>
    <lineage>
        <taxon>Bacteria</taxon>
        <taxon>Pseudomonadati</taxon>
        <taxon>Bacteroidota</taxon>
        <taxon>Flavobacteriia</taxon>
        <taxon>Flavobacteriales</taxon>
        <taxon>Flavobacteriaceae</taxon>
        <taxon>Myroides</taxon>
    </lineage>
</organism>
<dbReference type="SUPFAM" id="SSF52096">
    <property type="entry name" value="ClpP/crotonase"/>
    <property type="match status" value="1"/>
</dbReference>
<evidence type="ECO:0000313" key="3">
    <source>
        <dbReference type="Proteomes" id="UP000183496"/>
    </source>
</evidence>
<dbReference type="GO" id="GO:0030288">
    <property type="term" value="C:outer membrane-bounded periplasmic space"/>
    <property type="evidence" value="ECO:0007669"/>
    <property type="project" value="TreeGrafter"/>
</dbReference>
<evidence type="ECO:0000259" key="1">
    <source>
        <dbReference type="SMART" id="SM00245"/>
    </source>
</evidence>